<name>A0A1S1NZ83_9GAMM</name>
<evidence type="ECO:0000313" key="3">
    <source>
        <dbReference type="EMBL" id="QEL10380.1"/>
    </source>
</evidence>
<dbReference type="AlphaFoldDB" id="A0A1S1NZ83"/>
<keyword evidence="2" id="KW-0732">Signal</keyword>
<protein>
    <submittedName>
        <fullName evidence="3">Uncharacterized protein</fullName>
    </submittedName>
</protein>
<evidence type="ECO:0000256" key="2">
    <source>
        <dbReference type="SAM" id="SignalP"/>
    </source>
</evidence>
<dbReference type="EMBL" id="CP043420">
    <property type="protein sequence ID" value="QEL10380.1"/>
    <property type="molecule type" value="Genomic_DNA"/>
</dbReference>
<keyword evidence="4" id="KW-1185">Reference proteome</keyword>
<proteinExistence type="predicted"/>
<feature type="chain" id="PRO_5043624164" evidence="2">
    <location>
        <begin position="25"/>
        <end position="331"/>
    </location>
</feature>
<feature type="signal peptide" evidence="2">
    <location>
        <begin position="1"/>
        <end position="24"/>
    </location>
</feature>
<dbReference type="Proteomes" id="UP000322553">
    <property type="component" value="Chromosome"/>
</dbReference>
<accession>A0A1S1NZ83</accession>
<dbReference type="RefSeq" id="WP_070975800.1">
    <property type="nucleotide sequence ID" value="NZ_CP043420.1"/>
</dbReference>
<gene>
    <name evidence="3" type="ORF">FY550_03980</name>
</gene>
<organism evidence="3 4">
    <name type="scientific">Kushneria phosphatilytica</name>
    <dbReference type="NCBI Taxonomy" id="657387"/>
    <lineage>
        <taxon>Bacteria</taxon>
        <taxon>Pseudomonadati</taxon>
        <taxon>Pseudomonadota</taxon>
        <taxon>Gammaproteobacteria</taxon>
        <taxon>Oceanospirillales</taxon>
        <taxon>Halomonadaceae</taxon>
        <taxon>Kushneria</taxon>
    </lineage>
</organism>
<evidence type="ECO:0000313" key="4">
    <source>
        <dbReference type="Proteomes" id="UP000322553"/>
    </source>
</evidence>
<sequence length="331" mass="37611">MKKLLLAAAITTAMSASLSPLAVANGHSGSQENARSPMSRDLDRVYDSWSLSDQQRAQITRADRTFQQRLQQLKADDDDGQPDREAFRKAAQAHHEALAKVLDQDQLQVLKALHQRQHEGHMKGELMRALIASWHLDHDRQQALQQARDTMRQDLAQLRQQQFDSHADKRAAFEKLKQMQQERMAKILDPEQLKVFGMMRHVELRGPKGHPPMAGARALVASWHLDQEKQQAFDQATRSFFEQMNELKRPQQPSADKPSKADRQQHHQAMKSAIEHYKRQLDDILTPAQLTALEVFAPPHGPAPQEPHGPGMKSMPMAPQGPQRPTNNEHT</sequence>
<reference evidence="3 4" key="1">
    <citation type="submission" date="2019-08" db="EMBL/GenBank/DDBJ databases">
        <title>Complete genome sequence of Kushneria sp. YCWA18, a halophilic phosphate-solubilizing bacterium isolated from Daqiao saltern in China.</title>
        <authorList>
            <person name="Du G.-X."/>
            <person name="Qu L.-Y."/>
        </authorList>
    </citation>
    <scope>NUCLEOTIDE SEQUENCE [LARGE SCALE GENOMIC DNA]</scope>
    <source>
        <strain evidence="3 4">YCWA18</strain>
    </source>
</reference>
<feature type="region of interest" description="Disordered" evidence="1">
    <location>
        <begin position="292"/>
        <end position="331"/>
    </location>
</feature>
<dbReference type="OrthoDB" id="6167561at2"/>
<dbReference type="KEGG" id="kuy:FY550_03980"/>
<evidence type="ECO:0000256" key="1">
    <source>
        <dbReference type="SAM" id="MobiDB-lite"/>
    </source>
</evidence>
<feature type="region of interest" description="Disordered" evidence="1">
    <location>
        <begin position="247"/>
        <end position="271"/>
    </location>
</feature>